<comment type="caution">
    <text evidence="10">The sequence shown here is derived from an EMBL/GenBank/DDBJ whole genome shotgun (WGS) entry which is preliminary data.</text>
</comment>
<gene>
    <name evidence="11" type="ORF">KHB02_025130</name>
    <name evidence="10" type="ORF">KHB02_20690</name>
</gene>
<dbReference type="GO" id="GO:0055085">
    <property type="term" value="P:transmembrane transport"/>
    <property type="evidence" value="ECO:0007669"/>
    <property type="project" value="InterPro"/>
</dbReference>
<evidence type="ECO:0000313" key="10">
    <source>
        <dbReference type="EMBL" id="MBS4183813.1"/>
    </source>
</evidence>
<keyword evidence="3" id="KW-1003">Cell membrane</keyword>
<feature type="domain" description="ABC transmembrane type-1" evidence="9">
    <location>
        <begin position="63"/>
        <end position="250"/>
    </location>
</feature>
<keyword evidence="5 8" id="KW-0812">Transmembrane</keyword>
<evidence type="ECO:0000256" key="2">
    <source>
        <dbReference type="ARBA" id="ARBA00022448"/>
    </source>
</evidence>
<feature type="transmembrane region" description="Helical" evidence="8">
    <location>
        <begin position="230"/>
        <end position="251"/>
    </location>
</feature>
<dbReference type="Pfam" id="PF00528">
    <property type="entry name" value="BPD_transp_1"/>
    <property type="match status" value="1"/>
</dbReference>
<reference evidence="10" key="1">
    <citation type="submission" date="2021-05" db="EMBL/GenBank/DDBJ databases">
        <title>Novel Bacillus species.</title>
        <authorList>
            <person name="Liu G."/>
        </authorList>
    </citation>
    <scope>NUCLEOTIDE SEQUENCE</scope>
    <source>
        <strain evidence="10 12">FJAT-50051</strain>
    </source>
</reference>
<evidence type="ECO:0000256" key="8">
    <source>
        <dbReference type="RuleBase" id="RU363032"/>
    </source>
</evidence>
<dbReference type="InterPro" id="IPR035906">
    <property type="entry name" value="MetI-like_sf"/>
</dbReference>
<protein>
    <submittedName>
        <fullName evidence="10">ABC transporter permease subunit</fullName>
    </submittedName>
</protein>
<evidence type="ECO:0000313" key="12">
    <source>
        <dbReference type="Proteomes" id="UP000677265"/>
    </source>
</evidence>
<dbReference type="GO" id="GO:0005886">
    <property type="term" value="C:plasma membrane"/>
    <property type="evidence" value="ECO:0007669"/>
    <property type="project" value="UniProtKB-SubCell"/>
</dbReference>
<keyword evidence="6 8" id="KW-1133">Transmembrane helix</keyword>
<dbReference type="EMBL" id="JAGYPE020000068">
    <property type="protein sequence ID" value="MCH6268816.1"/>
    <property type="molecule type" value="Genomic_DNA"/>
</dbReference>
<dbReference type="PANTHER" id="PTHR43357:SF4">
    <property type="entry name" value="INNER MEMBRANE ABC TRANSPORTER PERMEASE PROTEIN YDCV"/>
    <property type="match status" value="1"/>
</dbReference>
<feature type="transmembrane region" description="Helical" evidence="8">
    <location>
        <begin position="98"/>
        <end position="119"/>
    </location>
</feature>
<dbReference type="Gene3D" id="1.10.3720.10">
    <property type="entry name" value="MetI-like"/>
    <property type="match status" value="1"/>
</dbReference>
<dbReference type="PROSITE" id="PS50928">
    <property type="entry name" value="ABC_TM1"/>
    <property type="match status" value="1"/>
</dbReference>
<keyword evidence="2 8" id="KW-0813">Transport</keyword>
<evidence type="ECO:0000313" key="11">
    <source>
        <dbReference type="EMBL" id="MCH6268816.1"/>
    </source>
</evidence>
<comment type="subcellular location">
    <subcellularLocation>
        <location evidence="1">Cell inner membrane</location>
        <topology evidence="1">Multi-pass membrane protein</topology>
    </subcellularLocation>
    <subcellularLocation>
        <location evidence="8">Cell membrane</location>
        <topology evidence="8">Multi-pass membrane protein</topology>
    </subcellularLocation>
</comment>
<dbReference type="CDD" id="cd06261">
    <property type="entry name" value="TM_PBP2"/>
    <property type="match status" value="1"/>
</dbReference>
<feature type="transmembrane region" description="Helical" evidence="8">
    <location>
        <begin position="125"/>
        <end position="146"/>
    </location>
</feature>
<evidence type="ECO:0000256" key="6">
    <source>
        <dbReference type="ARBA" id="ARBA00022989"/>
    </source>
</evidence>
<accession>A0A942T245</accession>
<dbReference type="EMBL" id="JAGYPE010000004">
    <property type="protein sequence ID" value="MBS4183813.1"/>
    <property type="molecule type" value="Genomic_DNA"/>
</dbReference>
<keyword evidence="7 8" id="KW-0472">Membrane</keyword>
<evidence type="ECO:0000256" key="5">
    <source>
        <dbReference type="ARBA" id="ARBA00022692"/>
    </source>
</evidence>
<name>A0A942T245_9BACI</name>
<dbReference type="PANTHER" id="PTHR43357">
    <property type="entry name" value="INNER MEMBRANE ABC TRANSPORTER PERMEASE PROTEIN YDCV"/>
    <property type="match status" value="1"/>
</dbReference>
<sequence>MNKNRPFFHYLTIGAVLLYLLVPLLGTLIYSFSTQWHKTILPEGLTFHWYGELFSDSLFLKAMGRSLILSVGATILSLLIMVPAIFSIVVYAPRLEKFIQALIVLTYAMPGVIIAVGLIRAYSNSGMPMVVVTVGAYFVGILPYMYQGTRNSLRNIQAVSLMEAAEILGASRFTAFLKVILPNIMPGVLVSSLLSFSILFGEFVLVNLLIGGSFETVQVYLYKKLNVSGHIASAIVICYFILISILSSIIVKVTRSRKETL</sequence>
<evidence type="ECO:0000259" key="9">
    <source>
        <dbReference type="PROSITE" id="PS50928"/>
    </source>
</evidence>
<feature type="transmembrane region" description="Helical" evidence="8">
    <location>
        <begin position="7"/>
        <end position="32"/>
    </location>
</feature>
<evidence type="ECO:0000256" key="4">
    <source>
        <dbReference type="ARBA" id="ARBA00022519"/>
    </source>
</evidence>
<dbReference type="SUPFAM" id="SSF161098">
    <property type="entry name" value="MetI-like"/>
    <property type="match status" value="1"/>
</dbReference>
<evidence type="ECO:0000256" key="3">
    <source>
        <dbReference type="ARBA" id="ARBA00022475"/>
    </source>
</evidence>
<dbReference type="Proteomes" id="UP000677265">
    <property type="component" value="Unassembled WGS sequence"/>
</dbReference>
<feature type="transmembrane region" description="Helical" evidence="8">
    <location>
        <begin position="67"/>
        <end position="91"/>
    </location>
</feature>
<evidence type="ECO:0000256" key="1">
    <source>
        <dbReference type="ARBA" id="ARBA00004429"/>
    </source>
</evidence>
<dbReference type="AlphaFoldDB" id="A0A942T245"/>
<proteinExistence type="inferred from homology"/>
<comment type="similarity">
    <text evidence="8">Belongs to the binding-protein-dependent transport system permease family.</text>
</comment>
<evidence type="ECO:0000256" key="7">
    <source>
        <dbReference type="ARBA" id="ARBA00023136"/>
    </source>
</evidence>
<keyword evidence="4" id="KW-0997">Cell inner membrane</keyword>
<keyword evidence="12" id="KW-1185">Reference proteome</keyword>
<dbReference type="RefSeq" id="WP_213117273.1">
    <property type="nucleotide sequence ID" value="NZ_JAGYPE020000068.1"/>
</dbReference>
<dbReference type="InterPro" id="IPR000515">
    <property type="entry name" value="MetI-like"/>
</dbReference>
<feature type="transmembrane region" description="Helical" evidence="8">
    <location>
        <begin position="188"/>
        <end position="210"/>
    </location>
</feature>
<organism evidence="10">
    <name type="scientific">Neobacillus citreus</name>
    <dbReference type="NCBI Taxonomy" id="2833578"/>
    <lineage>
        <taxon>Bacteria</taxon>
        <taxon>Bacillati</taxon>
        <taxon>Bacillota</taxon>
        <taxon>Bacilli</taxon>
        <taxon>Bacillales</taxon>
        <taxon>Bacillaceae</taxon>
        <taxon>Neobacillus</taxon>
    </lineage>
</organism>